<sequence>MRSFPTVLLSMAAVALLLAAALPRVAFATGTEPATDPQADPAPCVAAVAAGEADKVIAICGALIDNQKTQRADRIKALIARGAAYDHNQMIDRAIGDYDTVLRLDPTLADVFNIRGELWRRKGDRPRALADFGAAIKLNPGHPAARGNYKSLAQELERLGALMAVYNKPSFNCATARRPVQKAICANPELANLDREINAVNTKVVREATSNSPRAGRALQREQDEFIARRDAAFGQPDYDLQKAMRQRLDHLLAVERY</sequence>
<evidence type="ECO:0000259" key="5">
    <source>
        <dbReference type="Pfam" id="PF07007"/>
    </source>
</evidence>
<accession>A0A1M5KSE8</accession>
<dbReference type="PANTHER" id="PTHR44858:SF1">
    <property type="entry name" value="UDP-N-ACETYLGLUCOSAMINE--PEPTIDE N-ACETYLGLUCOSAMINYLTRANSFERASE SPINDLY-RELATED"/>
    <property type="match status" value="1"/>
</dbReference>
<evidence type="ECO:0000313" key="7">
    <source>
        <dbReference type="Proteomes" id="UP000190675"/>
    </source>
</evidence>
<dbReference type="Pfam" id="PF07007">
    <property type="entry name" value="LprI"/>
    <property type="match status" value="1"/>
</dbReference>
<dbReference type="InterPro" id="IPR009739">
    <property type="entry name" value="LprI-like_N"/>
</dbReference>
<feature type="chain" id="PRO_5012770567" description="Lysozyme inhibitor LprI-like N-terminal domain-containing protein" evidence="4">
    <location>
        <begin position="29"/>
        <end position="258"/>
    </location>
</feature>
<dbReference type="InterPro" id="IPR019734">
    <property type="entry name" value="TPR_rpt"/>
</dbReference>
<evidence type="ECO:0000256" key="2">
    <source>
        <dbReference type="ARBA" id="ARBA00022803"/>
    </source>
</evidence>
<protein>
    <recommendedName>
        <fullName evidence="5">Lysozyme inhibitor LprI-like N-terminal domain-containing protein</fullName>
    </recommendedName>
</protein>
<feature type="domain" description="Lysozyme inhibitor LprI-like N-terminal" evidence="5">
    <location>
        <begin position="174"/>
        <end position="234"/>
    </location>
</feature>
<keyword evidence="2 3" id="KW-0802">TPR repeat</keyword>
<dbReference type="PROSITE" id="PS50005">
    <property type="entry name" value="TPR"/>
    <property type="match status" value="2"/>
</dbReference>
<organism evidence="6 7">
    <name type="scientific">Bradyrhizobium erythrophlei</name>
    <dbReference type="NCBI Taxonomy" id="1437360"/>
    <lineage>
        <taxon>Bacteria</taxon>
        <taxon>Pseudomonadati</taxon>
        <taxon>Pseudomonadota</taxon>
        <taxon>Alphaproteobacteria</taxon>
        <taxon>Hyphomicrobiales</taxon>
        <taxon>Nitrobacteraceae</taxon>
        <taxon>Bradyrhizobium</taxon>
    </lineage>
</organism>
<keyword evidence="1" id="KW-0677">Repeat</keyword>
<dbReference type="GO" id="GO:0046813">
    <property type="term" value="P:receptor-mediated virion attachment to host cell"/>
    <property type="evidence" value="ECO:0007669"/>
    <property type="project" value="TreeGrafter"/>
</dbReference>
<keyword evidence="4" id="KW-0732">Signal</keyword>
<dbReference type="Gene3D" id="1.20.1270.180">
    <property type="match status" value="1"/>
</dbReference>
<dbReference type="SUPFAM" id="SSF48452">
    <property type="entry name" value="TPR-like"/>
    <property type="match status" value="1"/>
</dbReference>
<reference evidence="6 7" key="1">
    <citation type="submission" date="2016-11" db="EMBL/GenBank/DDBJ databases">
        <authorList>
            <person name="Jaros S."/>
            <person name="Januszkiewicz K."/>
            <person name="Wedrychowicz H."/>
        </authorList>
    </citation>
    <scope>NUCLEOTIDE SEQUENCE [LARGE SCALE GENOMIC DNA]</scope>
    <source>
        <strain evidence="6 7">GAS242</strain>
    </source>
</reference>
<evidence type="ECO:0000256" key="1">
    <source>
        <dbReference type="ARBA" id="ARBA00022737"/>
    </source>
</evidence>
<dbReference type="Gene3D" id="1.25.40.10">
    <property type="entry name" value="Tetratricopeptide repeat domain"/>
    <property type="match status" value="1"/>
</dbReference>
<feature type="signal peptide" evidence="4">
    <location>
        <begin position="1"/>
        <end position="28"/>
    </location>
</feature>
<dbReference type="RefSeq" id="WP_079566648.1">
    <property type="nucleotide sequence ID" value="NZ_LT670818.1"/>
</dbReference>
<dbReference type="InterPro" id="IPR011990">
    <property type="entry name" value="TPR-like_helical_dom_sf"/>
</dbReference>
<evidence type="ECO:0000256" key="4">
    <source>
        <dbReference type="SAM" id="SignalP"/>
    </source>
</evidence>
<dbReference type="PANTHER" id="PTHR44858">
    <property type="entry name" value="TETRATRICOPEPTIDE REPEAT PROTEIN 6"/>
    <property type="match status" value="1"/>
</dbReference>
<dbReference type="SMART" id="SM00028">
    <property type="entry name" value="TPR"/>
    <property type="match status" value="2"/>
</dbReference>
<evidence type="ECO:0000313" key="6">
    <source>
        <dbReference type="EMBL" id="SHG55665.1"/>
    </source>
</evidence>
<dbReference type="EMBL" id="LT670818">
    <property type="protein sequence ID" value="SHG55665.1"/>
    <property type="molecule type" value="Genomic_DNA"/>
</dbReference>
<dbReference type="Proteomes" id="UP000190675">
    <property type="component" value="Chromosome I"/>
</dbReference>
<gene>
    <name evidence="6" type="ORF">SAMN05444169_3038</name>
</gene>
<proteinExistence type="predicted"/>
<feature type="repeat" description="TPR" evidence="3">
    <location>
        <begin position="109"/>
        <end position="142"/>
    </location>
</feature>
<dbReference type="InterPro" id="IPR050498">
    <property type="entry name" value="Ycf3"/>
</dbReference>
<evidence type="ECO:0000256" key="3">
    <source>
        <dbReference type="PROSITE-ProRule" id="PRU00339"/>
    </source>
</evidence>
<name>A0A1M5KSE8_9BRAD</name>
<feature type="repeat" description="TPR" evidence="3">
    <location>
        <begin position="75"/>
        <end position="108"/>
    </location>
</feature>
<dbReference type="GO" id="GO:0009279">
    <property type="term" value="C:cell outer membrane"/>
    <property type="evidence" value="ECO:0007669"/>
    <property type="project" value="TreeGrafter"/>
</dbReference>
<dbReference type="AlphaFoldDB" id="A0A1M5KSE8"/>